<evidence type="ECO:0000259" key="7">
    <source>
        <dbReference type="PROSITE" id="PS50240"/>
    </source>
</evidence>
<dbReference type="PANTHER" id="PTHR24276">
    <property type="entry name" value="POLYSERASE-RELATED"/>
    <property type="match status" value="1"/>
</dbReference>
<dbReference type="PRINTS" id="PR00722">
    <property type="entry name" value="CHYMOTRYPSIN"/>
</dbReference>
<evidence type="ECO:0000256" key="4">
    <source>
        <dbReference type="ARBA" id="ARBA00022825"/>
    </source>
</evidence>
<dbReference type="SUPFAM" id="SSF50494">
    <property type="entry name" value="Trypsin-like serine proteases"/>
    <property type="match status" value="1"/>
</dbReference>
<dbReference type="PANTHER" id="PTHR24276:SF98">
    <property type="entry name" value="FI18310P1-RELATED"/>
    <property type="match status" value="1"/>
</dbReference>
<accession>A0A224XGX5</accession>
<protein>
    <submittedName>
        <fullName evidence="8">Putative trypsin-like serine protease</fullName>
    </submittedName>
</protein>
<dbReference type="GO" id="GO:0004252">
    <property type="term" value="F:serine-type endopeptidase activity"/>
    <property type="evidence" value="ECO:0007669"/>
    <property type="project" value="InterPro"/>
</dbReference>
<dbReference type="InterPro" id="IPR050430">
    <property type="entry name" value="Peptidase_S1"/>
</dbReference>
<reference evidence="8" key="1">
    <citation type="journal article" date="2018" name="PLoS Negl. Trop. Dis.">
        <title>An insight into the salivary gland and fat body transcriptome of Panstrongylus lignarius (Hemiptera: Heteroptera), the main vector of Chagas disease in Peru.</title>
        <authorList>
            <person name="Nevoa J.C."/>
            <person name="Mendes M.T."/>
            <person name="da Silva M.V."/>
            <person name="Soares S.C."/>
            <person name="Oliveira C.J.F."/>
            <person name="Ribeiro J.M.C."/>
        </authorList>
    </citation>
    <scope>NUCLEOTIDE SEQUENCE</scope>
</reference>
<keyword evidence="5" id="KW-1015">Disulfide bond</keyword>
<feature type="chain" id="PRO_5012623753" evidence="6">
    <location>
        <begin position="18"/>
        <end position="294"/>
    </location>
</feature>
<name>A0A224XGX5_9HEMI</name>
<evidence type="ECO:0000256" key="2">
    <source>
        <dbReference type="ARBA" id="ARBA00022670"/>
    </source>
</evidence>
<evidence type="ECO:0000256" key="1">
    <source>
        <dbReference type="ARBA" id="ARBA00007664"/>
    </source>
</evidence>
<feature type="signal peptide" evidence="6">
    <location>
        <begin position="1"/>
        <end position="17"/>
    </location>
</feature>
<feature type="domain" description="Peptidase S1" evidence="7">
    <location>
        <begin position="14"/>
        <end position="256"/>
    </location>
</feature>
<keyword evidence="4" id="KW-0720">Serine protease</keyword>
<organism evidence="8">
    <name type="scientific">Panstrongylus lignarius</name>
    <dbReference type="NCBI Taxonomy" id="156445"/>
    <lineage>
        <taxon>Eukaryota</taxon>
        <taxon>Metazoa</taxon>
        <taxon>Ecdysozoa</taxon>
        <taxon>Arthropoda</taxon>
        <taxon>Hexapoda</taxon>
        <taxon>Insecta</taxon>
        <taxon>Pterygota</taxon>
        <taxon>Neoptera</taxon>
        <taxon>Paraneoptera</taxon>
        <taxon>Hemiptera</taxon>
        <taxon>Heteroptera</taxon>
        <taxon>Panheteroptera</taxon>
        <taxon>Cimicomorpha</taxon>
        <taxon>Reduviidae</taxon>
        <taxon>Triatominae</taxon>
        <taxon>Panstrongylus</taxon>
    </lineage>
</organism>
<dbReference type="PROSITE" id="PS50240">
    <property type="entry name" value="TRYPSIN_DOM"/>
    <property type="match status" value="1"/>
</dbReference>
<sequence>MFMRLFLLVKIFGIVTPEENSGTSVKAGQEHSPYTVSIHNTVAGNDIEKVCTGFFIGPNWVITAAHCFDGDEIHKTLIKYSISDYSFNTTTTALATKIIIHPEYYNKSLINDLALVSVRLVPEHVKLVSFLVVDLYGITWNRHYKEKRKCITVGFDQVNYQNTLLQVRKLYIRNDPNACGCFATNSDLLCGTARSNESDLCFDNFGGPLVCRETAVGVANRLLQCGHQEKGTCDNETYYRFTNLCAYFQWISGFVDSFPSECLGYKQGLLSSSTYRGIPTIDIIVVFILITSIL</sequence>
<comment type="similarity">
    <text evidence="1">Belongs to the peptidase S1 family.</text>
</comment>
<keyword evidence="3" id="KW-0378">Hydrolase</keyword>
<dbReference type="InterPro" id="IPR018114">
    <property type="entry name" value="TRYPSIN_HIS"/>
</dbReference>
<dbReference type="Pfam" id="PF00089">
    <property type="entry name" value="Trypsin"/>
    <property type="match status" value="1"/>
</dbReference>
<dbReference type="InterPro" id="IPR009003">
    <property type="entry name" value="Peptidase_S1_PA"/>
</dbReference>
<dbReference type="GO" id="GO:0006508">
    <property type="term" value="P:proteolysis"/>
    <property type="evidence" value="ECO:0007669"/>
    <property type="project" value="UniProtKB-KW"/>
</dbReference>
<dbReference type="Gene3D" id="2.40.10.10">
    <property type="entry name" value="Trypsin-like serine proteases"/>
    <property type="match status" value="2"/>
</dbReference>
<dbReference type="InterPro" id="IPR043504">
    <property type="entry name" value="Peptidase_S1_PA_chymotrypsin"/>
</dbReference>
<proteinExistence type="inferred from homology"/>
<dbReference type="InterPro" id="IPR001254">
    <property type="entry name" value="Trypsin_dom"/>
</dbReference>
<evidence type="ECO:0000256" key="5">
    <source>
        <dbReference type="ARBA" id="ARBA00023157"/>
    </source>
</evidence>
<evidence type="ECO:0000256" key="3">
    <source>
        <dbReference type="ARBA" id="ARBA00022801"/>
    </source>
</evidence>
<evidence type="ECO:0000256" key="6">
    <source>
        <dbReference type="SAM" id="SignalP"/>
    </source>
</evidence>
<dbReference type="AlphaFoldDB" id="A0A224XGX5"/>
<dbReference type="PROSITE" id="PS00134">
    <property type="entry name" value="TRYPSIN_HIS"/>
    <property type="match status" value="1"/>
</dbReference>
<evidence type="ECO:0000313" key="8">
    <source>
        <dbReference type="EMBL" id="JAW11735.1"/>
    </source>
</evidence>
<keyword evidence="6" id="KW-0732">Signal</keyword>
<dbReference type="EMBL" id="GFTR01004691">
    <property type="protein sequence ID" value="JAW11735.1"/>
    <property type="molecule type" value="Transcribed_RNA"/>
</dbReference>
<dbReference type="InterPro" id="IPR001314">
    <property type="entry name" value="Peptidase_S1A"/>
</dbReference>
<dbReference type="SMART" id="SM00020">
    <property type="entry name" value="Tryp_SPc"/>
    <property type="match status" value="1"/>
</dbReference>
<keyword evidence="2 8" id="KW-0645">Protease</keyword>